<keyword evidence="3" id="KW-1185">Reference proteome</keyword>
<dbReference type="SUPFAM" id="SSF46785">
    <property type="entry name" value="Winged helix' DNA-binding domain"/>
    <property type="match status" value="1"/>
</dbReference>
<evidence type="ECO:0000313" key="2">
    <source>
        <dbReference type="EMBL" id="MFD2415779.1"/>
    </source>
</evidence>
<dbReference type="Gene3D" id="1.10.10.10">
    <property type="entry name" value="Winged helix-like DNA-binding domain superfamily/Winged helix DNA-binding domain"/>
    <property type="match status" value="1"/>
</dbReference>
<evidence type="ECO:0000259" key="1">
    <source>
        <dbReference type="PROSITE" id="PS50995"/>
    </source>
</evidence>
<dbReference type="Pfam" id="PF12802">
    <property type="entry name" value="MarR_2"/>
    <property type="match status" value="1"/>
</dbReference>
<name>A0ABW5FL57_9PSEU</name>
<dbReference type="EMBL" id="JBHUKR010000004">
    <property type="protein sequence ID" value="MFD2415779.1"/>
    <property type="molecule type" value="Genomic_DNA"/>
</dbReference>
<dbReference type="InterPro" id="IPR000835">
    <property type="entry name" value="HTH_MarR-typ"/>
</dbReference>
<gene>
    <name evidence="2" type="ORF">ACFSXZ_05500</name>
</gene>
<organism evidence="2 3">
    <name type="scientific">Amycolatopsis pigmentata</name>
    <dbReference type="NCBI Taxonomy" id="450801"/>
    <lineage>
        <taxon>Bacteria</taxon>
        <taxon>Bacillati</taxon>
        <taxon>Actinomycetota</taxon>
        <taxon>Actinomycetes</taxon>
        <taxon>Pseudonocardiales</taxon>
        <taxon>Pseudonocardiaceae</taxon>
        <taxon>Amycolatopsis</taxon>
    </lineage>
</organism>
<dbReference type="PROSITE" id="PS50995">
    <property type="entry name" value="HTH_MARR_2"/>
    <property type="match status" value="1"/>
</dbReference>
<protein>
    <submittedName>
        <fullName evidence="2">MarR family winged helix-turn-helix transcriptional regulator</fullName>
    </submittedName>
</protein>
<dbReference type="InterPro" id="IPR036390">
    <property type="entry name" value="WH_DNA-bd_sf"/>
</dbReference>
<reference evidence="3" key="1">
    <citation type="journal article" date="2019" name="Int. J. Syst. Evol. Microbiol.">
        <title>The Global Catalogue of Microorganisms (GCM) 10K type strain sequencing project: providing services to taxonomists for standard genome sequencing and annotation.</title>
        <authorList>
            <consortium name="The Broad Institute Genomics Platform"/>
            <consortium name="The Broad Institute Genome Sequencing Center for Infectious Disease"/>
            <person name="Wu L."/>
            <person name="Ma J."/>
        </authorList>
    </citation>
    <scope>NUCLEOTIDE SEQUENCE [LARGE SCALE GENOMIC DNA]</scope>
    <source>
        <strain evidence="3">CGMCC 4.7645</strain>
    </source>
</reference>
<accession>A0ABW5FL57</accession>
<dbReference type="RefSeq" id="WP_378261883.1">
    <property type="nucleotide sequence ID" value="NZ_JBHUKR010000004.1"/>
</dbReference>
<proteinExistence type="predicted"/>
<sequence length="154" mass="16340">MSQERILQPVDESLGYVLKKAATALRSAMDNALRPLDLTVPQYACLEVLRQKPGLSGSELARAVFVSRQAMNVVLKGLEDRGLLSRPPAPTHGKALPTELTPAGRKRLLAANEALAVVEDRMHSAVAPKARQRLCADLSSIAAALSGTPDPGAP</sequence>
<dbReference type="Proteomes" id="UP001597417">
    <property type="component" value="Unassembled WGS sequence"/>
</dbReference>
<comment type="caution">
    <text evidence="2">The sequence shown here is derived from an EMBL/GenBank/DDBJ whole genome shotgun (WGS) entry which is preliminary data.</text>
</comment>
<dbReference type="SMART" id="SM00347">
    <property type="entry name" value="HTH_MARR"/>
    <property type="match status" value="1"/>
</dbReference>
<evidence type="ECO:0000313" key="3">
    <source>
        <dbReference type="Proteomes" id="UP001597417"/>
    </source>
</evidence>
<dbReference type="PANTHER" id="PTHR33164">
    <property type="entry name" value="TRANSCRIPTIONAL REGULATOR, MARR FAMILY"/>
    <property type="match status" value="1"/>
</dbReference>
<feature type="domain" description="HTH marR-type" evidence="1">
    <location>
        <begin position="11"/>
        <end position="143"/>
    </location>
</feature>
<dbReference type="PANTHER" id="PTHR33164:SF43">
    <property type="entry name" value="HTH-TYPE TRANSCRIPTIONAL REPRESSOR YETL"/>
    <property type="match status" value="1"/>
</dbReference>
<dbReference type="InterPro" id="IPR036388">
    <property type="entry name" value="WH-like_DNA-bd_sf"/>
</dbReference>
<dbReference type="InterPro" id="IPR039422">
    <property type="entry name" value="MarR/SlyA-like"/>
</dbReference>